<dbReference type="Pfam" id="PF01247">
    <property type="entry name" value="Ribosomal_L35Ae"/>
    <property type="match status" value="1"/>
</dbReference>
<evidence type="ECO:0000313" key="5">
    <source>
        <dbReference type="Proteomes" id="UP000041254"/>
    </source>
</evidence>
<keyword evidence="3" id="KW-0687">Ribonucleoprotein</keyword>
<dbReference type="OrthoDB" id="504467at2759"/>
<keyword evidence="5" id="KW-1185">Reference proteome</keyword>
<dbReference type="GO" id="GO:0005840">
    <property type="term" value="C:ribosome"/>
    <property type="evidence" value="ECO:0007669"/>
    <property type="project" value="UniProtKB-KW"/>
</dbReference>
<dbReference type="FunCoup" id="A0A0G4EA41">
    <property type="interactions" value="362"/>
</dbReference>
<dbReference type="STRING" id="1169540.A0A0G4EA41"/>
<evidence type="ECO:0008006" key="6">
    <source>
        <dbReference type="Google" id="ProtNLM"/>
    </source>
</evidence>
<dbReference type="InterPro" id="IPR038661">
    <property type="entry name" value="Ribosomal_eL33_sf"/>
</dbReference>
<dbReference type="Gene3D" id="2.40.10.190">
    <property type="entry name" value="translation elongation factor selb, chain A, domain 4"/>
    <property type="match status" value="1"/>
</dbReference>
<reference evidence="4 5" key="1">
    <citation type="submission" date="2014-11" db="EMBL/GenBank/DDBJ databases">
        <authorList>
            <person name="Zhu J."/>
            <person name="Qi W."/>
            <person name="Song R."/>
        </authorList>
    </citation>
    <scope>NUCLEOTIDE SEQUENCE [LARGE SCALE GENOMIC DNA]</scope>
</reference>
<dbReference type="GO" id="GO:0003735">
    <property type="term" value="F:structural constituent of ribosome"/>
    <property type="evidence" value="ECO:0007669"/>
    <property type="project" value="InterPro"/>
</dbReference>
<proteinExistence type="inferred from homology"/>
<organism evidence="4 5">
    <name type="scientific">Vitrella brassicaformis (strain CCMP3155)</name>
    <dbReference type="NCBI Taxonomy" id="1169540"/>
    <lineage>
        <taxon>Eukaryota</taxon>
        <taxon>Sar</taxon>
        <taxon>Alveolata</taxon>
        <taxon>Colpodellida</taxon>
        <taxon>Vitrellaceae</taxon>
        <taxon>Vitrella</taxon>
    </lineage>
</organism>
<gene>
    <name evidence="4" type="ORF">Vbra_20042</name>
</gene>
<dbReference type="InterPro" id="IPR001780">
    <property type="entry name" value="Ribosomal_eL33"/>
</dbReference>
<dbReference type="AlphaFoldDB" id="A0A0G4EA41"/>
<accession>A0A0G4EA41</accession>
<dbReference type="GO" id="GO:1990904">
    <property type="term" value="C:ribonucleoprotein complex"/>
    <property type="evidence" value="ECO:0007669"/>
    <property type="project" value="UniProtKB-KW"/>
</dbReference>
<evidence type="ECO:0000256" key="2">
    <source>
        <dbReference type="ARBA" id="ARBA00022980"/>
    </source>
</evidence>
<dbReference type="PROSITE" id="PS01105">
    <property type="entry name" value="RIBOSOMAL_L35AE"/>
    <property type="match status" value="1"/>
</dbReference>
<dbReference type="InterPro" id="IPR009000">
    <property type="entry name" value="Transl_B-barrel_sf"/>
</dbReference>
<dbReference type="PhylomeDB" id="A0A0G4EA41"/>
<dbReference type="Proteomes" id="UP000041254">
    <property type="component" value="Unassembled WGS sequence"/>
</dbReference>
<dbReference type="OMA" id="YRTNKHH"/>
<dbReference type="SUPFAM" id="SSF50447">
    <property type="entry name" value="Translation proteins"/>
    <property type="match status" value="1"/>
</dbReference>
<evidence type="ECO:0000313" key="4">
    <source>
        <dbReference type="EMBL" id="CEL92087.1"/>
    </source>
</evidence>
<evidence type="ECO:0000256" key="3">
    <source>
        <dbReference type="ARBA" id="ARBA00023274"/>
    </source>
</evidence>
<comment type="similarity">
    <text evidence="1">Belongs to the eukaryotic ribosomal protein eL33 family.</text>
</comment>
<dbReference type="GO" id="GO:0006412">
    <property type="term" value="P:translation"/>
    <property type="evidence" value="ECO:0007669"/>
    <property type="project" value="InterPro"/>
</dbReference>
<sequence length="120" mass="13665">MAEEKVRKSIKKQGKQPVRLYQKGVVLGYKRSKVNQDPNSTLLKIQGVNTRDDANWYLGKRVAYVYKAKKMVKGSRFRAIWGKVRRPHGNSGVVRARFTSALPPKSFGAPVRVMMYPSNI</sequence>
<dbReference type="InParanoid" id="A0A0G4EA41"/>
<evidence type="ECO:0000256" key="1">
    <source>
        <dbReference type="ARBA" id="ARBA00009269"/>
    </source>
</evidence>
<keyword evidence="2" id="KW-0689">Ribosomal protein</keyword>
<dbReference type="VEuPathDB" id="CryptoDB:Vbra_20042"/>
<dbReference type="HAMAP" id="MF_00573">
    <property type="entry name" value="Ribosomal_eL33"/>
    <property type="match status" value="1"/>
</dbReference>
<dbReference type="FunFam" id="2.40.10.190:FF:000001">
    <property type="entry name" value="60S ribosomal protein L35a"/>
    <property type="match status" value="1"/>
</dbReference>
<protein>
    <recommendedName>
        <fullName evidence="6">Ribosomal protein L35Ae</fullName>
    </recommendedName>
</protein>
<name>A0A0G4EA41_VITBC</name>
<dbReference type="PANTHER" id="PTHR10902">
    <property type="entry name" value="60S RIBOSOMAL PROTEIN L35A"/>
    <property type="match status" value="1"/>
</dbReference>
<dbReference type="InterPro" id="IPR018266">
    <property type="entry name" value="Ribosomal_eL33_CS"/>
</dbReference>
<dbReference type="EMBL" id="CDMY01000047">
    <property type="protein sequence ID" value="CEL92087.1"/>
    <property type="molecule type" value="Genomic_DNA"/>
</dbReference>